<proteinExistence type="predicted"/>
<sequence>MRSRFLAVRLCAHLLLGAAGAATIFTTAAPAAAQSEEAKSIAILIEGEEADSMGAAIQAIVPETLQVADPEVFAKALKKAGVRLPLGKAIADAKPRARVLPKIRKALKAAGIQAAVLGLMRQAGSRKELYLVYVDQQSDDLPVDEPIALRGNEADYLRSIDAALGPVLRDLAPPPSSAPEKIEKPEPEPEPEDKKKEEEEEDAGPSGPRPKNQVGSAIFIADLGLEFGGRWFDYSQPVTDNLRPYSVFGAPMIVVGAEVYPLAGTSVPFLKDLGITLGYARALGLSSAEEGAEESVSTTYQRFHVGLRERIHLGKTPSSAILGVGVGLRLQSFTFDGSEVDGLLPDVSYSAFRLGLDLRAPVGPVAILAGFDFFIPLSSGAVYDAFTDASVLGFALGGGVAIPIASGVEARVQLDYARFFSSFTPVPGDTSVAGGALDQYLGIRLGAAYAY</sequence>
<evidence type="ECO:0000256" key="1">
    <source>
        <dbReference type="SAM" id="MobiDB-lite"/>
    </source>
</evidence>
<accession>A0A017TF60</accession>
<dbReference type="Proteomes" id="UP000019678">
    <property type="component" value="Unassembled WGS sequence"/>
</dbReference>
<organism evidence="3 4">
    <name type="scientific">Chondromyces apiculatus DSM 436</name>
    <dbReference type="NCBI Taxonomy" id="1192034"/>
    <lineage>
        <taxon>Bacteria</taxon>
        <taxon>Pseudomonadati</taxon>
        <taxon>Myxococcota</taxon>
        <taxon>Polyangia</taxon>
        <taxon>Polyangiales</taxon>
        <taxon>Polyangiaceae</taxon>
        <taxon>Chondromyces</taxon>
    </lineage>
</organism>
<keyword evidence="4" id="KW-1185">Reference proteome</keyword>
<comment type="caution">
    <text evidence="3">The sequence shown here is derived from an EMBL/GenBank/DDBJ whole genome shotgun (WGS) entry which is preliminary data.</text>
</comment>
<gene>
    <name evidence="3" type="ORF">CAP_0208</name>
</gene>
<feature type="region of interest" description="Disordered" evidence="1">
    <location>
        <begin position="168"/>
        <end position="213"/>
    </location>
</feature>
<dbReference type="RefSeq" id="WP_044237775.1">
    <property type="nucleotide sequence ID" value="NZ_ASRX01000010.1"/>
</dbReference>
<feature type="chain" id="PRO_5001496587" evidence="2">
    <location>
        <begin position="22"/>
        <end position="451"/>
    </location>
</feature>
<dbReference type="eggNOG" id="ENOG50326BM">
    <property type="taxonomic scope" value="Bacteria"/>
</dbReference>
<feature type="compositionally biased region" description="Basic and acidic residues" evidence="1">
    <location>
        <begin position="180"/>
        <end position="197"/>
    </location>
</feature>
<evidence type="ECO:0000313" key="3">
    <source>
        <dbReference type="EMBL" id="EYF07455.1"/>
    </source>
</evidence>
<name>A0A017TF60_9BACT</name>
<protein>
    <submittedName>
        <fullName evidence="3">Uncharacterized protein</fullName>
    </submittedName>
</protein>
<evidence type="ECO:0000313" key="4">
    <source>
        <dbReference type="Proteomes" id="UP000019678"/>
    </source>
</evidence>
<dbReference type="AlphaFoldDB" id="A0A017TF60"/>
<feature type="signal peptide" evidence="2">
    <location>
        <begin position="1"/>
        <end position="21"/>
    </location>
</feature>
<keyword evidence="2" id="KW-0732">Signal</keyword>
<dbReference type="EMBL" id="ASRX01000010">
    <property type="protein sequence ID" value="EYF07455.1"/>
    <property type="molecule type" value="Genomic_DNA"/>
</dbReference>
<reference evidence="3 4" key="1">
    <citation type="submission" date="2013-05" db="EMBL/GenBank/DDBJ databases">
        <title>Genome assembly of Chondromyces apiculatus DSM 436.</title>
        <authorList>
            <person name="Sharma G."/>
            <person name="Khatri I."/>
            <person name="Kaur C."/>
            <person name="Mayilraj S."/>
            <person name="Subramanian S."/>
        </authorList>
    </citation>
    <scope>NUCLEOTIDE SEQUENCE [LARGE SCALE GENOMIC DNA]</scope>
    <source>
        <strain evidence="3 4">DSM 436</strain>
    </source>
</reference>
<dbReference type="OrthoDB" id="5506901at2"/>
<evidence type="ECO:0000256" key="2">
    <source>
        <dbReference type="SAM" id="SignalP"/>
    </source>
</evidence>